<dbReference type="AlphaFoldDB" id="A0A5B7KJ45"/>
<sequence length="20" mass="2291">MGTFSQRLSRPGQPEASVWR</sequence>
<reference evidence="2 3" key="1">
    <citation type="submission" date="2019-05" db="EMBL/GenBank/DDBJ databases">
        <title>Another draft genome of Portunus trituberculatus and its Hox gene families provides insights of decapod evolution.</title>
        <authorList>
            <person name="Jeong J.-H."/>
            <person name="Song I."/>
            <person name="Kim S."/>
            <person name="Choi T."/>
            <person name="Kim D."/>
            <person name="Ryu S."/>
            <person name="Kim W."/>
        </authorList>
    </citation>
    <scope>NUCLEOTIDE SEQUENCE [LARGE SCALE GENOMIC DNA]</scope>
    <source>
        <tissue evidence="2">Muscle</tissue>
    </source>
</reference>
<keyword evidence="3" id="KW-1185">Reference proteome</keyword>
<comment type="caution">
    <text evidence="2">The sequence shown here is derived from an EMBL/GenBank/DDBJ whole genome shotgun (WGS) entry which is preliminary data.</text>
</comment>
<dbReference type="EMBL" id="VSRR010153716">
    <property type="protein sequence ID" value="MPD06924.1"/>
    <property type="molecule type" value="Genomic_DNA"/>
</dbReference>
<gene>
    <name evidence="2" type="ORF">E2C01_102761</name>
</gene>
<evidence type="ECO:0000313" key="2">
    <source>
        <dbReference type="EMBL" id="MPD06924.1"/>
    </source>
</evidence>
<protein>
    <submittedName>
        <fullName evidence="2">Uncharacterized protein</fullName>
    </submittedName>
</protein>
<dbReference type="Proteomes" id="UP000324222">
    <property type="component" value="Unassembled WGS sequence"/>
</dbReference>
<organism evidence="2 3">
    <name type="scientific">Portunus trituberculatus</name>
    <name type="common">Swimming crab</name>
    <name type="synonym">Neptunus trituberculatus</name>
    <dbReference type="NCBI Taxonomy" id="210409"/>
    <lineage>
        <taxon>Eukaryota</taxon>
        <taxon>Metazoa</taxon>
        <taxon>Ecdysozoa</taxon>
        <taxon>Arthropoda</taxon>
        <taxon>Crustacea</taxon>
        <taxon>Multicrustacea</taxon>
        <taxon>Malacostraca</taxon>
        <taxon>Eumalacostraca</taxon>
        <taxon>Eucarida</taxon>
        <taxon>Decapoda</taxon>
        <taxon>Pleocyemata</taxon>
        <taxon>Brachyura</taxon>
        <taxon>Eubrachyura</taxon>
        <taxon>Portunoidea</taxon>
        <taxon>Portunidae</taxon>
        <taxon>Portuninae</taxon>
        <taxon>Portunus</taxon>
    </lineage>
</organism>
<name>A0A5B7KJ45_PORTR</name>
<feature type="region of interest" description="Disordered" evidence="1">
    <location>
        <begin position="1"/>
        <end position="20"/>
    </location>
</feature>
<evidence type="ECO:0000313" key="3">
    <source>
        <dbReference type="Proteomes" id="UP000324222"/>
    </source>
</evidence>
<accession>A0A5B7KJ45</accession>
<proteinExistence type="predicted"/>
<evidence type="ECO:0000256" key="1">
    <source>
        <dbReference type="SAM" id="MobiDB-lite"/>
    </source>
</evidence>